<dbReference type="EMBL" id="JABEZY010000008">
    <property type="protein sequence ID" value="MBA0743463.1"/>
    <property type="molecule type" value="Genomic_DNA"/>
</dbReference>
<evidence type="ECO:0000256" key="1">
    <source>
        <dbReference type="SAM" id="MobiDB-lite"/>
    </source>
</evidence>
<dbReference type="Proteomes" id="UP000593579">
    <property type="component" value="Unassembled WGS sequence"/>
</dbReference>
<feature type="compositionally biased region" description="Polar residues" evidence="1">
    <location>
        <begin position="154"/>
        <end position="164"/>
    </location>
</feature>
<organism evidence="2 3">
    <name type="scientific">Gossypium gossypioides</name>
    <name type="common">Mexican cotton</name>
    <name type="synonym">Selera gossypioides</name>
    <dbReference type="NCBI Taxonomy" id="34282"/>
    <lineage>
        <taxon>Eukaryota</taxon>
        <taxon>Viridiplantae</taxon>
        <taxon>Streptophyta</taxon>
        <taxon>Embryophyta</taxon>
        <taxon>Tracheophyta</taxon>
        <taxon>Spermatophyta</taxon>
        <taxon>Magnoliopsida</taxon>
        <taxon>eudicotyledons</taxon>
        <taxon>Gunneridae</taxon>
        <taxon>Pentapetalae</taxon>
        <taxon>rosids</taxon>
        <taxon>malvids</taxon>
        <taxon>Malvales</taxon>
        <taxon>Malvaceae</taxon>
        <taxon>Malvoideae</taxon>
        <taxon>Gossypium</taxon>
    </lineage>
</organism>
<keyword evidence="3" id="KW-1185">Reference proteome</keyword>
<feature type="region of interest" description="Disordered" evidence="1">
    <location>
        <begin position="147"/>
        <end position="166"/>
    </location>
</feature>
<reference evidence="2 3" key="1">
    <citation type="journal article" date="2019" name="Genome Biol. Evol.">
        <title>Insights into the evolution of the New World diploid cottons (Gossypium, subgenus Houzingenia) based on genome sequencing.</title>
        <authorList>
            <person name="Grover C.E."/>
            <person name="Arick M.A. 2nd"/>
            <person name="Thrash A."/>
            <person name="Conover J.L."/>
            <person name="Sanders W.S."/>
            <person name="Peterson D.G."/>
            <person name="Frelichowski J.E."/>
            <person name="Scheffler J.A."/>
            <person name="Scheffler B.E."/>
            <person name="Wendel J.F."/>
        </authorList>
    </citation>
    <scope>NUCLEOTIDE SEQUENCE [LARGE SCALE GENOMIC DNA]</scope>
    <source>
        <strain evidence="2">5</strain>
        <tissue evidence="2">Leaf</tissue>
    </source>
</reference>
<name>A0A7J9C4N6_GOSGO</name>
<sequence length="177" mass="20182">MLKFYLNKWNHSLSYGGIPTALEDIQLLLDQRLEAHDPWHLLSEEERHWQIRVEREQWGLLNPSTMGGEAGPSTVPMQSPALTEQAMMPTPQPLQIMPNVYPNSYVYPNPYMYPFFTPMSGWNVRPSASHFPMAPSQLMIYRPLSQERPHEAPSGSSTHFQSPSPYGIQAGYAHCRG</sequence>
<evidence type="ECO:0000313" key="3">
    <source>
        <dbReference type="Proteomes" id="UP000593579"/>
    </source>
</evidence>
<accession>A0A7J9C4N6</accession>
<comment type="caution">
    <text evidence="2">The sequence shown here is derived from an EMBL/GenBank/DDBJ whole genome shotgun (WGS) entry which is preliminary data.</text>
</comment>
<evidence type="ECO:0000313" key="2">
    <source>
        <dbReference type="EMBL" id="MBA0743463.1"/>
    </source>
</evidence>
<protein>
    <submittedName>
        <fullName evidence="2">Uncharacterized protein</fullName>
    </submittedName>
</protein>
<dbReference type="AlphaFoldDB" id="A0A7J9C4N6"/>
<gene>
    <name evidence="2" type="ORF">Gogos_006136</name>
</gene>
<proteinExistence type="predicted"/>